<organism evidence="12 13">
    <name type="scientific">Tritrichomonas foetus</name>
    <dbReference type="NCBI Taxonomy" id="1144522"/>
    <lineage>
        <taxon>Eukaryota</taxon>
        <taxon>Metamonada</taxon>
        <taxon>Parabasalia</taxon>
        <taxon>Tritrichomonadida</taxon>
        <taxon>Tritrichomonadidae</taxon>
        <taxon>Tritrichomonas</taxon>
    </lineage>
</organism>
<comment type="caution">
    <text evidence="12">The sequence shown here is derived from an EMBL/GenBank/DDBJ whole genome shotgun (WGS) entry which is preliminary data.</text>
</comment>
<evidence type="ECO:0000256" key="2">
    <source>
        <dbReference type="ARBA" id="ARBA00004906"/>
    </source>
</evidence>
<keyword evidence="4 10" id="KW-0479">Metal-binding</keyword>
<comment type="pathway">
    <text evidence="2 10">Protein modification; protein ubiquitination.</text>
</comment>
<evidence type="ECO:0000256" key="6">
    <source>
        <dbReference type="ARBA" id="ARBA00022786"/>
    </source>
</evidence>
<comment type="function">
    <text evidence="10">Ubiquitin ligase protein which is a component of the N-end rule pathway. Recognizes and binds to proteins bearing specific N-terminal residues that are destabilizing according to the N-end rule, leading to their ubiquitination and subsequent degradation.</text>
</comment>
<dbReference type="Pfam" id="PF02207">
    <property type="entry name" value="zf-UBR"/>
    <property type="match status" value="1"/>
</dbReference>
<dbReference type="InterPro" id="IPR039164">
    <property type="entry name" value="UBR1-like"/>
</dbReference>
<comment type="similarity">
    <text evidence="8 10">Belongs to the E3 ubiquitin-protein ligase UBR1-like family.</text>
</comment>
<gene>
    <name evidence="12" type="ORF">TRFO_15814</name>
</gene>
<dbReference type="GO" id="GO:0008270">
    <property type="term" value="F:zinc ion binding"/>
    <property type="evidence" value="ECO:0007669"/>
    <property type="project" value="UniProtKB-UniRule"/>
</dbReference>
<feature type="domain" description="UBR-type" evidence="11">
    <location>
        <begin position="51"/>
        <end position="121"/>
    </location>
</feature>
<dbReference type="InterPro" id="IPR003126">
    <property type="entry name" value="Znf_UBR"/>
</dbReference>
<dbReference type="OrthoDB" id="15304at2759"/>
<dbReference type="CDD" id="cd19670">
    <property type="entry name" value="UBR-box_UBR1_2_3"/>
    <property type="match status" value="1"/>
</dbReference>
<keyword evidence="5 10" id="KW-0863">Zinc-finger</keyword>
<evidence type="ECO:0000256" key="7">
    <source>
        <dbReference type="ARBA" id="ARBA00022833"/>
    </source>
</evidence>
<dbReference type="GO" id="GO:0005737">
    <property type="term" value="C:cytoplasm"/>
    <property type="evidence" value="ECO:0007669"/>
    <property type="project" value="TreeGrafter"/>
</dbReference>
<proteinExistence type="inferred from homology"/>
<keyword evidence="3 10" id="KW-0808">Transferase</keyword>
<dbReference type="PROSITE" id="PS51157">
    <property type="entry name" value="ZF_UBR"/>
    <property type="match status" value="1"/>
</dbReference>
<feature type="zinc finger region" description="UBR-type" evidence="9">
    <location>
        <begin position="51"/>
        <end position="121"/>
    </location>
</feature>
<evidence type="ECO:0000313" key="12">
    <source>
        <dbReference type="EMBL" id="OHT13919.1"/>
    </source>
</evidence>
<accession>A0A1J4KRM4</accession>
<evidence type="ECO:0000256" key="9">
    <source>
        <dbReference type="PROSITE-ProRule" id="PRU00508"/>
    </source>
</evidence>
<dbReference type="FunFam" id="2.10.110.30:FF:000002">
    <property type="entry name" value="Putative e3 ubiquitin-protein ligase ubr3"/>
    <property type="match status" value="1"/>
</dbReference>
<dbReference type="UniPathway" id="UPA00143"/>
<evidence type="ECO:0000256" key="3">
    <source>
        <dbReference type="ARBA" id="ARBA00022679"/>
    </source>
</evidence>
<evidence type="ECO:0000256" key="8">
    <source>
        <dbReference type="ARBA" id="ARBA00046341"/>
    </source>
</evidence>
<dbReference type="GO" id="GO:0000151">
    <property type="term" value="C:ubiquitin ligase complex"/>
    <property type="evidence" value="ECO:0007669"/>
    <property type="project" value="TreeGrafter"/>
</dbReference>
<dbReference type="SMART" id="SM00396">
    <property type="entry name" value="ZnF_UBR1"/>
    <property type="match status" value="1"/>
</dbReference>
<evidence type="ECO:0000256" key="5">
    <source>
        <dbReference type="ARBA" id="ARBA00022771"/>
    </source>
</evidence>
<dbReference type="Pfam" id="PF18995">
    <property type="entry name" value="PRT6_C"/>
    <property type="match status" value="1"/>
</dbReference>
<dbReference type="EC" id="2.3.2.27" evidence="10"/>
<dbReference type="GO" id="GO:0061630">
    <property type="term" value="F:ubiquitin protein ligase activity"/>
    <property type="evidence" value="ECO:0007669"/>
    <property type="project" value="UniProtKB-UniRule"/>
</dbReference>
<evidence type="ECO:0000256" key="1">
    <source>
        <dbReference type="ARBA" id="ARBA00000900"/>
    </source>
</evidence>
<keyword evidence="6 10" id="KW-0833">Ubl conjugation pathway</keyword>
<dbReference type="RefSeq" id="XP_068367055.1">
    <property type="nucleotide sequence ID" value="XM_068498598.1"/>
</dbReference>
<dbReference type="GO" id="GO:0071596">
    <property type="term" value="P:ubiquitin-dependent protein catabolic process via the N-end rule pathway"/>
    <property type="evidence" value="ECO:0007669"/>
    <property type="project" value="UniProtKB-UniRule"/>
</dbReference>
<reference evidence="12" key="1">
    <citation type="submission" date="2016-10" db="EMBL/GenBank/DDBJ databases">
        <authorList>
            <person name="Benchimol M."/>
            <person name="Almeida L.G."/>
            <person name="Vasconcelos A.T."/>
            <person name="Perreira-Neves A."/>
            <person name="Rosa I.A."/>
            <person name="Tasca T."/>
            <person name="Bogo M.R."/>
            <person name="de Souza W."/>
        </authorList>
    </citation>
    <scope>NUCLEOTIDE SEQUENCE [LARGE SCALE GENOMIC DNA]</scope>
    <source>
        <strain evidence="12">K</strain>
    </source>
</reference>
<evidence type="ECO:0000256" key="4">
    <source>
        <dbReference type="ARBA" id="ARBA00022723"/>
    </source>
</evidence>
<dbReference type="GeneID" id="94833302"/>
<keyword evidence="7 10" id="KW-0862">Zinc</keyword>
<dbReference type="Gene3D" id="2.10.110.30">
    <property type="match status" value="1"/>
</dbReference>
<dbReference type="EMBL" id="MLAK01000451">
    <property type="protein sequence ID" value="OHT13919.1"/>
    <property type="molecule type" value="Genomic_DNA"/>
</dbReference>
<dbReference type="PANTHER" id="PTHR21497">
    <property type="entry name" value="UBIQUITIN LIGASE E3 ALPHA-RELATED"/>
    <property type="match status" value="1"/>
</dbReference>
<dbReference type="GO" id="GO:0016567">
    <property type="term" value="P:protein ubiquitination"/>
    <property type="evidence" value="ECO:0007669"/>
    <property type="project" value="UniProtKB-UniRule"/>
</dbReference>
<protein>
    <recommendedName>
        <fullName evidence="10">E3 ubiquitin-protein ligase</fullName>
        <ecNumber evidence="10">2.3.2.27</ecNumber>
    </recommendedName>
</protein>
<name>A0A1J4KRM4_9EUKA</name>
<dbReference type="PANTHER" id="PTHR21497:SF24">
    <property type="entry name" value="E3 UBIQUITIN-PROTEIN LIGASE UBR1"/>
    <property type="match status" value="1"/>
</dbReference>
<dbReference type="AlphaFoldDB" id="A0A1J4KRM4"/>
<keyword evidence="13" id="KW-1185">Reference proteome</keyword>
<dbReference type="Proteomes" id="UP000179807">
    <property type="component" value="Unassembled WGS sequence"/>
</dbReference>
<evidence type="ECO:0000256" key="10">
    <source>
        <dbReference type="RuleBase" id="RU366018"/>
    </source>
</evidence>
<comment type="catalytic activity">
    <reaction evidence="1 10">
        <text>S-ubiquitinyl-[E2 ubiquitin-conjugating enzyme]-L-cysteine + [acceptor protein]-L-lysine = [E2 ubiquitin-conjugating enzyme]-L-cysteine + N(6)-ubiquitinyl-[acceptor protein]-L-lysine.</text>
        <dbReference type="EC" id="2.3.2.27"/>
    </reaction>
</comment>
<sequence>MNMDDEEYISLCSLFQTNVKMAIGYSEALLSENHVSFENFVADQISNSNPSSCQEAWSDRRIVIHCKECAISSSSCICLNCYNKSDHKNHHISIRSTFGGNCSCGNPLSWKETGFCQCHHSPDPNPESTQLSKELCDTLLIIFSSAFLDINFRAIYQPLDFIDICKWTKKLAGINDGFRRCIVIALLKKSDFRQLLLNIDAYDIDLNLAMVDLFMSLLTDKIFVIHFAQTVYKLQIDYVNLYLRFMRNKTKPKLLKPIINLTSHAYTPLVFTTILKTYDFDWTVLIVSFFQVIVKLLVKDPNGDLLYNSKLNRIAANVLLLSETAIGLVYDKQRCQSLFNALAVTFSLIEGHRPFIYLTPSEKADFTGLNTFNYWTAQLSFMFSSTKVPLMGDLIFTSIFRYFIDYFISDKFDNDKKVALFKRSIQGTALFSPIIPNHFFISTLFYQNRKNLLEYVNNYISGALSLNDFSLLLSILPLRWLAACHSSMTQIIPVASRGINFLVKNFMFENMIIYAFVPTFSLAQTCFGLMPQKDAFVAEMSFLYSLYEEIEDVTVKKNQRFAFLFMLVCLMTDKLCFEHDYIGIGRQMLKSLLFNKPQSVGVITRTIAPLCLDKMSLSDELSDLTERVTTKKGNLFKLKNEQTCHPFQPWQKISQVINHMSLAQQRNIDFISQFPEIRESEDGLTFSPALNSSTLKMWMYIILADSHVNPPLQSIETIHIVLNILLKLSKIVQFTPSVVAEKKIENYDVFRKTILEMDFYSFMWTPFELTFLKFPSISFVDLIVNLGYGSVLEKMNIDYHAPQNNSNPTDKPERAKARLLKDQIESDFKLRQKNFNLGTQDEIEAGSEVTCNICNIPCDDEQLCFPCLAYYTTIPSLIINSDNPIKTFCLRICPHLVHYNCVQISNETFRCPVDRMIRTCLLPRIKNGFEPLNLDQINLIRNFRKTPIFFTRTNNQYEGLVNSFVGTLLINEVRLRALPGCLDGNVNYMLIRNLFLMLWHSHHIENLTLTSDTGKWDYIKQLVSKMIVSDTPKESFFQTTKDIALSIKDEEEKLFLFLRRATLFEILALSDSAPAFVDCDDCLSHECLITKYFGSFEGKIEIELSPWSLFKLPKEFLDLSKPPYNFDIGNASAEVALCLLTGKLVSMERKGSSLIVLAEHLQENCHWNGTLLLLISGKKASTLCLAGKQFNSIRTLPGIYVDKFGDEDIGFSRGELLYLNEERLERYTDMLISGEWTDLDTPD</sequence>
<evidence type="ECO:0000313" key="13">
    <source>
        <dbReference type="Proteomes" id="UP000179807"/>
    </source>
</evidence>
<dbReference type="InterPro" id="IPR044046">
    <property type="entry name" value="E3_ligase_UBR-like_C"/>
</dbReference>
<evidence type="ECO:0000259" key="11">
    <source>
        <dbReference type="PROSITE" id="PS51157"/>
    </source>
</evidence>
<dbReference type="VEuPathDB" id="TrichDB:TRFO_15814"/>